<dbReference type="EMBL" id="JAYMYQ010000002">
    <property type="protein sequence ID" value="KAK7350109.1"/>
    <property type="molecule type" value="Genomic_DNA"/>
</dbReference>
<name>A0AAN9MC32_CANGL</name>
<accession>A0AAN9MC32</accession>
<sequence>MQDSKAGWWTWQMHAIAISPSVLHAPNLECPSHEYPIQATSTTSVLKGKGRFEDNLPQSHGVVVFDLITPILRSGKSLWDVVFEFLFQEDQTPCICGVSGFRSQQRSWGQGYNMWLFSSLTIQGTIGLTSLEFKKPMVPFALLLQKDPSPSLNPSDFFYSIRTSSEQ</sequence>
<reference evidence="1 2" key="1">
    <citation type="submission" date="2024-01" db="EMBL/GenBank/DDBJ databases">
        <title>The genomes of 5 underutilized Papilionoideae crops provide insights into root nodulation and disease resistanc.</title>
        <authorList>
            <person name="Jiang F."/>
        </authorList>
    </citation>
    <scope>NUCLEOTIDE SEQUENCE [LARGE SCALE GENOMIC DNA]</scope>
    <source>
        <strain evidence="1">LVBAO_FW01</strain>
        <tissue evidence="1">Leaves</tissue>
    </source>
</reference>
<dbReference type="Proteomes" id="UP001367508">
    <property type="component" value="Unassembled WGS sequence"/>
</dbReference>
<comment type="caution">
    <text evidence="1">The sequence shown here is derived from an EMBL/GenBank/DDBJ whole genome shotgun (WGS) entry which is preliminary data.</text>
</comment>
<proteinExistence type="predicted"/>
<evidence type="ECO:0000313" key="2">
    <source>
        <dbReference type="Proteomes" id="UP001367508"/>
    </source>
</evidence>
<gene>
    <name evidence="1" type="ORF">VNO77_08233</name>
</gene>
<dbReference type="AlphaFoldDB" id="A0AAN9MC32"/>
<organism evidence="1 2">
    <name type="scientific">Canavalia gladiata</name>
    <name type="common">Sword bean</name>
    <name type="synonym">Dolichos gladiatus</name>
    <dbReference type="NCBI Taxonomy" id="3824"/>
    <lineage>
        <taxon>Eukaryota</taxon>
        <taxon>Viridiplantae</taxon>
        <taxon>Streptophyta</taxon>
        <taxon>Embryophyta</taxon>
        <taxon>Tracheophyta</taxon>
        <taxon>Spermatophyta</taxon>
        <taxon>Magnoliopsida</taxon>
        <taxon>eudicotyledons</taxon>
        <taxon>Gunneridae</taxon>
        <taxon>Pentapetalae</taxon>
        <taxon>rosids</taxon>
        <taxon>fabids</taxon>
        <taxon>Fabales</taxon>
        <taxon>Fabaceae</taxon>
        <taxon>Papilionoideae</taxon>
        <taxon>50 kb inversion clade</taxon>
        <taxon>NPAAA clade</taxon>
        <taxon>indigoferoid/millettioid clade</taxon>
        <taxon>Phaseoleae</taxon>
        <taxon>Canavalia</taxon>
    </lineage>
</organism>
<evidence type="ECO:0000313" key="1">
    <source>
        <dbReference type="EMBL" id="KAK7350109.1"/>
    </source>
</evidence>
<protein>
    <submittedName>
        <fullName evidence="1">Uncharacterized protein</fullName>
    </submittedName>
</protein>
<keyword evidence="2" id="KW-1185">Reference proteome</keyword>